<protein>
    <submittedName>
        <fullName evidence="3">Predicted transcriptional regulator YdeE, contains AraC-type DNA-binding domain</fullName>
    </submittedName>
</protein>
<dbReference type="EMBL" id="FOGK01000013">
    <property type="protein sequence ID" value="SER68896.1"/>
    <property type="molecule type" value="Genomic_DNA"/>
</dbReference>
<dbReference type="Gene3D" id="3.20.80.10">
    <property type="entry name" value="Regulatory factor, effector binding domain"/>
    <property type="match status" value="1"/>
</dbReference>
<dbReference type="GO" id="GO:0003677">
    <property type="term" value="F:DNA binding"/>
    <property type="evidence" value="ECO:0007669"/>
    <property type="project" value="UniProtKB-KW"/>
</dbReference>
<organism evidence="2 4">
    <name type="scientific">Pediococcus ethanolidurans</name>
    <dbReference type="NCBI Taxonomy" id="319653"/>
    <lineage>
        <taxon>Bacteria</taxon>
        <taxon>Bacillati</taxon>
        <taxon>Bacillota</taxon>
        <taxon>Bacilli</taxon>
        <taxon>Lactobacillales</taxon>
        <taxon>Lactobacillaceae</taxon>
        <taxon>Pediococcus</taxon>
    </lineage>
</organism>
<dbReference type="InterPro" id="IPR029441">
    <property type="entry name" value="Cass2"/>
</dbReference>
<evidence type="ECO:0000259" key="1">
    <source>
        <dbReference type="SMART" id="SM00871"/>
    </source>
</evidence>
<dbReference type="InterPro" id="IPR011256">
    <property type="entry name" value="Reg_factor_effector_dom_sf"/>
</dbReference>
<dbReference type="STRING" id="319653.SAMN04487973_11316"/>
<evidence type="ECO:0000313" key="4">
    <source>
        <dbReference type="Proteomes" id="UP000051749"/>
    </source>
</evidence>
<dbReference type="Pfam" id="PF14526">
    <property type="entry name" value="Cass2"/>
    <property type="match status" value="1"/>
</dbReference>
<dbReference type="PATRIC" id="fig|319653.3.peg.1110"/>
<evidence type="ECO:0000313" key="5">
    <source>
        <dbReference type="Proteomes" id="UP000182818"/>
    </source>
</evidence>
<dbReference type="Proteomes" id="UP000051749">
    <property type="component" value="Unassembled WGS sequence"/>
</dbReference>
<dbReference type="AlphaFoldDB" id="A0A0R2JWS9"/>
<keyword evidence="5" id="KW-1185">Reference proteome</keyword>
<accession>A0A0R2JWS9</accession>
<name>A0A0R2JWS9_9LACO</name>
<evidence type="ECO:0000313" key="2">
    <source>
        <dbReference type="EMBL" id="KRN81582.1"/>
    </source>
</evidence>
<dbReference type="OrthoDB" id="2190216at2"/>
<comment type="caution">
    <text evidence="2">The sequence shown here is derived from an EMBL/GenBank/DDBJ whole genome shotgun (WGS) entry which is preliminary data.</text>
</comment>
<keyword evidence="3" id="KW-0238">DNA-binding</keyword>
<reference evidence="2 4" key="1">
    <citation type="journal article" date="2015" name="Genome Announc.">
        <title>Expanding the biotechnology potential of lactobacilli through comparative genomics of 213 strains and associated genera.</title>
        <authorList>
            <person name="Sun Z."/>
            <person name="Harris H.M."/>
            <person name="McCann A."/>
            <person name="Guo C."/>
            <person name="Argimon S."/>
            <person name="Zhang W."/>
            <person name="Yang X."/>
            <person name="Jeffery I.B."/>
            <person name="Cooney J.C."/>
            <person name="Kagawa T.F."/>
            <person name="Liu W."/>
            <person name="Song Y."/>
            <person name="Salvetti E."/>
            <person name="Wrobel A."/>
            <person name="Rasinkangas P."/>
            <person name="Parkhill J."/>
            <person name="Rea M.C."/>
            <person name="O'Sullivan O."/>
            <person name="Ritari J."/>
            <person name="Douillard F.P."/>
            <person name="Paul Ross R."/>
            <person name="Yang R."/>
            <person name="Briner A.E."/>
            <person name="Felis G.E."/>
            <person name="de Vos W.M."/>
            <person name="Barrangou R."/>
            <person name="Klaenhammer T.R."/>
            <person name="Caufield P.W."/>
            <person name="Cui Y."/>
            <person name="Zhang H."/>
            <person name="O'Toole P.W."/>
        </authorList>
    </citation>
    <scope>NUCLEOTIDE SEQUENCE [LARGE SCALE GENOMIC DNA]</scope>
    <source>
        <strain evidence="2 4">DSM 22301</strain>
    </source>
</reference>
<dbReference type="RefSeq" id="WP_057807551.1">
    <property type="nucleotide sequence ID" value="NZ_BJYP01000028.1"/>
</dbReference>
<dbReference type="Proteomes" id="UP000182818">
    <property type="component" value="Unassembled WGS sequence"/>
</dbReference>
<evidence type="ECO:0000313" key="3">
    <source>
        <dbReference type="EMBL" id="SER68896.1"/>
    </source>
</evidence>
<feature type="domain" description="AraC effector-binding" evidence="1">
    <location>
        <begin position="1"/>
        <end position="153"/>
    </location>
</feature>
<gene>
    <name evidence="2" type="ORF">IV87_GL001095</name>
    <name evidence="3" type="ORF">SAMN04487973_11316</name>
</gene>
<dbReference type="EMBL" id="JQBY01000024">
    <property type="protein sequence ID" value="KRN81582.1"/>
    <property type="molecule type" value="Genomic_DNA"/>
</dbReference>
<dbReference type="InterPro" id="IPR010499">
    <property type="entry name" value="AraC_E-bd"/>
</dbReference>
<dbReference type="SMART" id="SM00871">
    <property type="entry name" value="AraC_E_bind"/>
    <property type="match status" value="1"/>
</dbReference>
<proteinExistence type="predicted"/>
<dbReference type="GeneID" id="76044284"/>
<reference evidence="3 5" key="2">
    <citation type="submission" date="2016-10" db="EMBL/GenBank/DDBJ databases">
        <authorList>
            <person name="Varghese N."/>
            <person name="Submissions S."/>
        </authorList>
    </citation>
    <scope>NUCLEOTIDE SEQUENCE [LARGE SCALE GENOMIC DNA]</scope>
    <source>
        <strain evidence="3 5">CGMCC 1.3889</strain>
    </source>
</reference>
<sequence length="154" mass="16878">MSFEIVTLSKQLIAGLTTVLPTPESFDDISAMSKVKSEYLKKYKQEASKLAKFAQDENVYGINFNDANQNYLVGVKVNDVPTGYASFSTPAGIFAKFTTKAADRNQIDQFIGAAYGELGQSDEYGIGGNYNLEVVNNFVNDADTFTLFLPAVKK</sequence>